<proteinExistence type="predicted"/>
<name>A0A8H6F6V8_9LECA</name>
<gene>
    <name evidence="3" type="ORF">HO133_006529</name>
</gene>
<keyword evidence="4" id="KW-1185">Reference proteome</keyword>
<protein>
    <submittedName>
        <fullName evidence="3">Uncharacterized protein</fullName>
    </submittedName>
</protein>
<evidence type="ECO:0000313" key="3">
    <source>
        <dbReference type="EMBL" id="KAF6217702.1"/>
    </source>
</evidence>
<sequence>MLHLLSLCLLAWLAHTSPAPPAITPSPKSLPELLKQANNVCGSWIDISSTSMLPIPRTYARNVNYAGSYPPTFGPASIHRIERQSLIVLSPSTAPYKTRYDYDETNVSAVQIVCGVGTATLINAYDALFTLEQTEAQTFGGVNTAAVSDLQPAITVSAVTVTQPASSGLTTTPPPSSTSSGSGSAPAATTSDAASDGGGLAVGAEIGSIVGAICGAIASGVSIFFGRRGLEKRHENTEKKLAAKEEEEAEKAAQEQPMISSPSHWIRPGRSLI</sequence>
<dbReference type="Proteomes" id="UP000593566">
    <property type="component" value="Unassembled WGS sequence"/>
</dbReference>
<feature type="compositionally biased region" description="Low complexity" evidence="1">
    <location>
        <begin position="164"/>
        <end position="195"/>
    </location>
</feature>
<evidence type="ECO:0000256" key="1">
    <source>
        <dbReference type="SAM" id="MobiDB-lite"/>
    </source>
</evidence>
<dbReference type="RefSeq" id="XP_037147137.1">
    <property type="nucleotide sequence ID" value="XM_037297427.1"/>
</dbReference>
<evidence type="ECO:0000256" key="2">
    <source>
        <dbReference type="SAM" id="SignalP"/>
    </source>
</evidence>
<feature type="region of interest" description="Disordered" evidence="1">
    <location>
        <begin position="162"/>
        <end position="196"/>
    </location>
</feature>
<feature type="compositionally biased region" description="Basic and acidic residues" evidence="1">
    <location>
        <begin position="234"/>
        <end position="244"/>
    </location>
</feature>
<comment type="caution">
    <text evidence="3">The sequence shown here is derived from an EMBL/GenBank/DDBJ whole genome shotgun (WGS) entry which is preliminary data.</text>
</comment>
<dbReference type="AlphaFoldDB" id="A0A8H6F6V8"/>
<feature type="signal peptide" evidence="2">
    <location>
        <begin position="1"/>
        <end position="18"/>
    </location>
</feature>
<feature type="chain" id="PRO_5034998494" evidence="2">
    <location>
        <begin position="19"/>
        <end position="273"/>
    </location>
</feature>
<organism evidence="3 4">
    <name type="scientific">Letharia lupina</name>
    <dbReference type="NCBI Taxonomy" id="560253"/>
    <lineage>
        <taxon>Eukaryota</taxon>
        <taxon>Fungi</taxon>
        <taxon>Dikarya</taxon>
        <taxon>Ascomycota</taxon>
        <taxon>Pezizomycotina</taxon>
        <taxon>Lecanoromycetes</taxon>
        <taxon>OSLEUM clade</taxon>
        <taxon>Lecanoromycetidae</taxon>
        <taxon>Lecanorales</taxon>
        <taxon>Lecanorineae</taxon>
        <taxon>Parmeliaceae</taxon>
        <taxon>Letharia</taxon>
    </lineage>
</organism>
<accession>A0A8H6F6V8</accession>
<evidence type="ECO:0000313" key="4">
    <source>
        <dbReference type="Proteomes" id="UP000593566"/>
    </source>
</evidence>
<dbReference type="EMBL" id="JACCJB010000025">
    <property type="protein sequence ID" value="KAF6217702.1"/>
    <property type="molecule type" value="Genomic_DNA"/>
</dbReference>
<feature type="region of interest" description="Disordered" evidence="1">
    <location>
        <begin position="234"/>
        <end position="273"/>
    </location>
</feature>
<dbReference type="GeneID" id="59334930"/>
<reference evidence="3 4" key="1">
    <citation type="journal article" date="2020" name="Genomics">
        <title>Complete, high-quality genomes from long-read metagenomic sequencing of two wolf lichen thalli reveals enigmatic genome architecture.</title>
        <authorList>
            <person name="McKenzie S.K."/>
            <person name="Walston R.F."/>
            <person name="Allen J.L."/>
        </authorList>
    </citation>
    <scope>NUCLEOTIDE SEQUENCE [LARGE SCALE GENOMIC DNA]</scope>
    <source>
        <strain evidence="3">WasteWater1</strain>
    </source>
</reference>
<keyword evidence="2" id="KW-0732">Signal</keyword>